<gene>
    <name evidence="3" type="ORF">DO021_15535</name>
    <name evidence="2" type="ORF">EYB58_11855</name>
</gene>
<proteinExistence type="predicted"/>
<evidence type="ECO:0000313" key="4">
    <source>
        <dbReference type="Proteomes" id="UP000248798"/>
    </source>
</evidence>
<evidence type="ECO:0000313" key="3">
    <source>
        <dbReference type="EMBL" id="RAM01098.1"/>
    </source>
</evidence>
<dbReference type="RefSeq" id="WP_111958311.1">
    <property type="nucleotide sequence ID" value="NZ_CP036313.1"/>
</dbReference>
<dbReference type="Proteomes" id="UP000293902">
    <property type="component" value="Chromosome"/>
</dbReference>
<dbReference type="EMBL" id="CP036313">
    <property type="protein sequence ID" value="QBH13558.1"/>
    <property type="molecule type" value="Genomic_DNA"/>
</dbReference>
<dbReference type="OrthoDB" id="5432833at2"/>
<sequence>MFRFKSFLCSIFISLFFLMMSGMGHAALTTIGTATYNGQDYNLIWDDDNNGNSVVWLDYTNDRAKWADQISWASNLNGTNVLTYNIDSDYTVEWGTSSWRLPTTVDGLWDFGADGTTTAGFNITSSEMGHLYYEELGNLGYLDVSSNRSN</sequence>
<protein>
    <recommendedName>
        <fullName evidence="6">DUF1566 domain-containing protein</fullName>
    </recommendedName>
</protein>
<reference evidence="3 4" key="1">
    <citation type="submission" date="2018-06" db="EMBL/GenBank/DDBJ databases">
        <title>Complete Genome Sequence of Desulfobacter hydrogenophilus (DSM3380).</title>
        <authorList>
            <person name="Marietou A."/>
            <person name="Schreiber L."/>
            <person name="Marshall I."/>
            <person name="Jorgensen B."/>
        </authorList>
    </citation>
    <scope>NUCLEOTIDE SEQUENCE [LARGE SCALE GENOMIC DNA]</scope>
    <source>
        <strain evidence="3 4">DSM 3380</strain>
    </source>
</reference>
<evidence type="ECO:0000313" key="2">
    <source>
        <dbReference type="EMBL" id="QBH13558.1"/>
    </source>
</evidence>
<name>A0A328F908_9BACT</name>
<evidence type="ECO:0000256" key="1">
    <source>
        <dbReference type="SAM" id="SignalP"/>
    </source>
</evidence>
<evidence type="ECO:0000313" key="5">
    <source>
        <dbReference type="Proteomes" id="UP000293902"/>
    </source>
</evidence>
<reference evidence="2 5" key="2">
    <citation type="submission" date="2019-02" db="EMBL/GenBank/DDBJ databases">
        <title>Complete genome sequence of Desulfobacter hydrogenophilus AcRS1.</title>
        <authorList>
            <person name="Marietou A."/>
            <person name="Lund M.B."/>
            <person name="Marshall I.P.G."/>
            <person name="Schreiber L."/>
            <person name="Jorgensen B."/>
        </authorList>
    </citation>
    <scope>NUCLEOTIDE SEQUENCE [LARGE SCALE GENOMIC DNA]</scope>
    <source>
        <strain evidence="2 5">AcRS1</strain>
    </source>
</reference>
<dbReference type="Proteomes" id="UP000248798">
    <property type="component" value="Unassembled WGS sequence"/>
</dbReference>
<dbReference type="EMBL" id="QLNI01000032">
    <property type="protein sequence ID" value="RAM01098.1"/>
    <property type="molecule type" value="Genomic_DNA"/>
</dbReference>
<dbReference type="AlphaFoldDB" id="A0A328F908"/>
<evidence type="ECO:0008006" key="6">
    <source>
        <dbReference type="Google" id="ProtNLM"/>
    </source>
</evidence>
<keyword evidence="1" id="KW-0732">Signal</keyword>
<accession>A0A328F908</accession>
<organism evidence="3 4">
    <name type="scientific">Desulfobacter hydrogenophilus</name>
    <dbReference type="NCBI Taxonomy" id="2291"/>
    <lineage>
        <taxon>Bacteria</taxon>
        <taxon>Pseudomonadati</taxon>
        <taxon>Thermodesulfobacteriota</taxon>
        <taxon>Desulfobacteria</taxon>
        <taxon>Desulfobacterales</taxon>
        <taxon>Desulfobacteraceae</taxon>
        <taxon>Desulfobacter</taxon>
    </lineage>
</organism>
<keyword evidence="5" id="KW-1185">Reference proteome</keyword>
<feature type="chain" id="PRO_5030062869" description="DUF1566 domain-containing protein" evidence="1">
    <location>
        <begin position="27"/>
        <end position="150"/>
    </location>
</feature>
<feature type="signal peptide" evidence="1">
    <location>
        <begin position="1"/>
        <end position="26"/>
    </location>
</feature>